<dbReference type="InterPro" id="IPR006311">
    <property type="entry name" value="TAT_signal"/>
</dbReference>
<keyword evidence="3" id="KW-1185">Reference proteome</keyword>
<dbReference type="PROSITE" id="PS51318">
    <property type="entry name" value="TAT"/>
    <property type="match status" value="1"/>
</dbReference>
<comment type="caution">
    <text evidence="2">The sequence shown here is derived from an EMBL/GenBank/DDBJ whole genome shotgun (WGS) entry which is preliminary data.</text>
</comment>
<dbReference type="RefSeq" id="WP_147110530.1">
    <property type="nucleotide sequence ID" value="NZ_BJVJ01000044.1"/>
</dbReference>
<protein>
    <recommendedName>
        <fullName evidence="4">Secreted protein</fullName>
    </recommendedName>
</protein>
<proteinExistence type="predicted"/>
<accession>A0A511DMN8</accession>
<evidence type="ECO:0000313" key="2">
    <source>
        <dbReference type="EMBL" id="GEL25054.1"/>
    </source>
</evidence>
<dbReference type="Proteomes" id="UP000321685">
    <property type="component" value="Unassembled WGS sequence"/>
</dbReference>
<keyword evidence="1" id="KW-0732">Signal</keyword>
<feature type="chain" id="PRO_5021884523" description="Secreted protein" evidence="1">
    <location>
        <begin position="34"/>
        <end position="144"/>
    </location>
</feature>
<organism evidence="2 3">
    <name type="scientific">Pseudonocardia sulfidoxydans NBRC 16205</name>
    <dbReference type="NCBI Taxonomy" id="1223511"/>
    <lineage>
        <taxon>Bacteria</taxon>
        <taxon>Bacillati</taxon>
        <taxon>Actinomycetota</taxon>
        <taxon>Actinomycetes</taxon>
        <taxon>Pseudonocardiales</taxon>
        <taxon>Pseudonocardiaceae</taxon>
        <taxon>Pseudonocardia</taxon>
    </lineage>
</organism>
<name>A0A511DMN8_9PSEU</name>
<evidence type="ECO:0000256" key="1">
    <source>
        <dbReference type="SAM" id="SignalP"/>
    </source>
</evidence>
<gene>
    <name evidence="2" type="ORF">PSU4_40080</name>
</gene>
<dbReference type="EMBL" id="BJVJ01000044">
    <property type="protein sequence ID" value="GEL25054.1"/>
    <property type="molecule type" value="Genomic_DNA"/>
</dbReference>
<sequence length="144" mass="14948">MSLPRRAALALTCLIAALVAVLALPLAASTAAAQPAPVVPVGPQYAHEPTAAQLTGNNVAIYQCARATCPVIAHAGATDRVSVDCWSHHVGSADFTPYRYGITVTYHDPAHRTYGYAAVADVELLDGPVSHCTGAVGLRPYNEG</sequence>
<feature type="signal peptide" evidence="1">
    <location>
        <begin position="1"/>
        <end position="33"/>
    </location>
</feature>
<dbReference type="AlphaFoldDB" id="A0A511DMN8"/>
<reference evidence="2 3" key="1">
    <citation type="submission" date="2019-07" db="EMBL/GenBank/DDBJ databases">
        <title>Whole genome shotgun sequence of Pseudonocardia sulfidoxydans NBRC 16205.</title>
        <authorList>
            <person name="Hosoyama A."/>
            <person name="Uohara A."/>
            <person name="Ohji S."/>
            <person name="Ichikawa N."/>
        </authorList>
    </citation>
    <scope>NUCLEOTIDE SEQUENCE [LARGE SCALE GENOMIC DNA]</scope>
    <source>
        <strain evidence="2 3">NBRC 16205</strain>
    </source>
</reference>
<evidence type="ECO:0008006" key="4">
    <source>
        <dbReference type="Google" id="ProtNLM"/>
    </source>
</evidence>
<evidence type="ECO:0000313" key="3">
    <source>
        <dbReference type="Proteomes" id="UP000321685"/>
    </source>
</evidence>